<keyword evidence="3" id="KW-0560">Oxidoreductase</keyword>
<evidence type="ECO:0000256" key="4">
    <source>
        <dbReference type="RuleBase" id="RU000363"/>
    </source>
</evidence>
<dbReference type="EMBL" id="JAACJL010000001">
    <property type="protein sequence ID" value="KAF4622988.1"/>
    <property type="molecule type" value="Genomic_DNA"/>
</dbReference>
<dbReference type="InterPro" id="IPR036291">
    <property type="entry name" value="NAD(P)-bd_dom_sf"/>
</dbReference>
<protein>
    <recommendedName>
        <fullName evidence="8">NAD(P)-binding protein</fullName>
    </recommendedName>
</protein>
<dbReference type="InterPro" id="IPR002347">
    <property type="entry name" value="SDR_fam"/>
</dbReference>
<evidence type="ECO:0000313" key="7">
    <source>
        <dbReference type="Proteomes" id="UP000521872"/>
    </source>
</evidence>
<dbReference type="AlphaFoldDB" id="A0A8H4R4Z3"/>
<dbReference type="GO" id="GO:0016491">
    <property type="term" value="F:oxidoreductase activity"/>
    <property type="evidence" value="ECO:0007669"/>
    <property type="project" value="UniProtKB-KW"/>
</dbReference>
<keyword evidence="5" id="KW-0472">Membrane</keyword>
<gene>
    <name evidence="6" type="ORF">D9613_001971</name>
</gene>
<dbReference type="PANTHER" id="PTHR43669:SF3">
    <property type="entry name" value="ALCOHOL DEHYDROGENASE, PUTATIVE (AFU_ORTHOLOGUE AFUA_3G03445)-RELATED"/>
    <property type="match status" value="1"/>
</dbReference>
<dbReference type="PRINTS" id="PR00080">
    <property type="entry name" value="SDRFAMILY"/>
</dbReference>
<accession>A0A8H4R4Z3</accession>
<dbReference type="PANTHER" id="PTHR43669">
    <property type="entry name" value="5-KETO-D-GLUCONATE 5-REDUCTASE"/>
    <property type="match status" value="1"/>
</dbReference>
<evidence type="ECO:0000256" key="3">
    <source>
        <dbReference type="ARBA" id="ARBA00023002"/>
    </source>
</evidence>
<comment type="similarity">
    <text evidence="1 4">Belongs to the short-chain dehydrogenases/reductases (SDR) family.</text>
</comment>
<evidence type="ECO:0000256" key="5">
    <source>
        <dbReference type="SAM" id="Phobius"/>
    </source>
</evidence>
<dbReference type="Pfam" id="PF00106">
    <property type="entry name" value="adh_short"/>
    <property type="match status" value="1"/>
</dbReference>
<organism evidence="6 7">
    <name type="scientific">Agrocybe pediades</name>
    <dbReference type="NCBI Taxonomy" id="84607"/>
    <lineage>
        <taxon>Eukaryota</taxon>
        <taxon>Fungi</taxon>
        <taxon>Dikarya</taxon>
        <taxon>Basidiomycota</taxon>
        <taxon>Agaricomycotina</taxon>
        <taxon>Agaricomycetes</taxon>
        <taxon>Agaricomycetidae</taxon>
        <taxon>Agaricales</taxon>
        <taxon>Agaricineae</taxon>
        <taxon>Strophariaceae</taxon>
        <taxon>Agrocybe</taxon>
    </lineage>
</organism>
<proteinExistence type="inferred from homology"/>
<feature type="transmembrane region" description="Helical" evidence="5">
    <location>
        <begin position="135"/>
        <end position="158"/>
    </location>
</feature>
<reference evidence="6 7" key="1">
    <citation type="submission" date="2019-12" db="EMBL/GenBank/DDBJ databases">
        <authorList>
            <person name="Floudas D."/>
            <person name="Bentzer J."/>
            <person name="Ahren D."/>
            <person name="Johansson T."/>
            <person name="Persson P."/>
            <person name="Tunlid A."/>
        </authorList>
    </citation>
    <scope>NUCLEOTIDE SEQUENCE [LARGE SCALE GENOMIC DNA]</scope>
    <source>
        <strain evidence="6 7">CBS 102.39</strain>
    </source>
</reference>
<dbReference type="InterPro" id="IPR020904">
    <property type="entry name" value="Sc_DH/Rdtase_CS"/>
</dbReference>
<keyword evidence="5" id="KW-0812">Transmembrane</keyword>
<dbReference type="Proteomes" id="UP000521872">
    <property type="component" value="Unassembled WGS sequence"/>
</dbReference>
<evidence type="ECO:0000256" key="1">
    <source>
        <dbReference type="ARBA" id="ARBA00006484"/>
    </source>
</evidence>
<keyword evidence="7" id="KW-1185">Reference proteome</keyword>
<feature type="transmembrane region" description="Helical" evidence="5">
    <location>
        <begin position="112"/>
        <end position="129"/>
    </location>
</feature>
<dbReference type="SUPFAM" id="SSF51735">
    <property type="entry name" value="NAD(P)-binding Rossmann-fold domains"/>
    <property type="match status" value="1"/>
</dbReference>
<keyword evidence="5" id="KW-1133">Transmembrane helix</keyword>
<evidence type="ECO:0000256" key="2">
    <source>
        <dbReference type="ARBA" id="ARBA00022857"/>
    </source>
</evidence>
<evidence type="ECO:0000313" key="6">
    <source>
        <dbReference type="EMBL" id="KAF4622988.1"/>
    </source>
</evidence>
<dbReference type="PROSITE" id="PS00061">
    <property type="entry name" value="ADH_SHORT"/>
    <property type="match status" value="1"/>
</dbReference>
<dbReference type="PRINTS" id="PR00081">
    <property type="entry name" value="GDHRDH"/>
</dbReference>
<sequence>MPSIDDSKCVLITGGTSGIGRALALDIAKLPSHPKVIATGRRKDRLDELSAAGLQAEYLDLSADTTALKKSVDDLIARYPDLDTVILNAGIQHQVKAKDGIDMKKITEEIHVNYISVVAFISYILPHFLKLSEAGRPTFIVTVTSGLAVVPLAAVANYSASKAALSSFTLSLRAQLAETNVNVLEIVPPLVESELHDPYGTTEALSKFWMPLDEFTRLTVNGLREGRATIADGTSKALVEKYNQGKFEAVMQGRKMTEKW</sequence>
<keyword evidence="2" id="KW-0521">NADP</keyword>
<name>A0A8H4R4Z3_9AGAR</name>
<comment type="caution">
    <text evidence="6">The sequence shown here is derived from an EMBL/GenBank/DDBJ whole genome shotgun (WGS) entry which is preliminary data.</text>
</comment>
<evidence type="ECO:0008006" key="8">
    <source>
        <dbReference type="Google" id="ProtNLM"/>
    </source>
</evidence>
<dbReference type="Gene3D" id="3.40.50.720">
    <property type="entry name" value="NAD(P)-binding Rossmann-like Domain"/>
    <property type="match status" value="1"/>
</dbReference>